<evidence type="ECO:0000313" key="2">
    <source>
        <dbReference type="EMBL" id="CAB4135364.1"/>
    </source>
</evidence>
<proteinExistence type="predicted"/>
<evidence type="ECO:0000256" key="1">
    <source>
        <dbReference type="SAM" id="MobiDB-lite"/>
    </source>
</evidence>
<name>A0A6J5LLA9_9CAUD</name>
<sequence length="228" mass="24872">MGTITAQSVINKAAIQLTDVGNARWTRAELLDWLNQGQKQIVVMSPSATNKVSVVQLTSGTRQSIPSDGWTLLELIRYMGTNGSTPGRAIRVTSRELIDAFNPNWHADAKSAAPKHYIFDAQDQTVFYVYPPSNGQGYVQLNYSPVPPMITSESTVISVSDTFEPALLDYILYRACSKDAEYAPGLQLASGYLSTFMAAMQIKSTSELANNPNQNFAPKDPSKPGSES</sequence>
<dbReference type="EMBL" id="LR796300">
    <property type="protein sequence ID" value="CAB4135364.1"/>
    <property type="molecule type" value="Genomic_DNA"/>
</dbReference>
<organism evidence="2">
    <name type="scientific">uncultured Caudovirales phage</name>
    <dbReference type="NCBI Taxonomy" id="2100421"/>
    <lineage>
        <taxon>Viruses</taxon>
        <taxon>Duplodnaviria</taxon>
        <taxon>Heunggongvirae</taxon>
        <taxon>Uroviricota</taxon>
        <taxon>Caudoviricetes</taxon>
        <taxon>Peduoviridae</taxon>
        <taxon>Maltschvirus</taxon>
        <taxon>Maltschvirus maltsch</taxon>
    </lineage>
</organism>
<protein>
    <submittedName>
        <fullName evidence="2">Uncharacterized protein</fullName>
    </submittedName>
</protein>
<feature type="region of interest" description="Disordered" evidence="1">
    <location>
        <begin position="209"/>
        <end position="228"/>
    </location>
</feature>
<dbReference type="InterPro" id="IPR056209">
    <property type="entry name" value="SU10_adaptor"/>
</dbReference>
<accession>A0A6J5LLA9</accession>
<gene>
    <name evidence="2" type="ORF">UFOVP285_8</name>
</gene>
<dbReference type="Pfam" id="PF24175">
    <property type="entry name" value="SU10_adaptor"/>
    <property type="match status" value="1"/>
</dbReference>
<reference evidence="2" key="1">
    <citation type="submission" date="2020-04" db="EMBL/GenBank/DDBJ databases">
        <authorList>
            <person name="Chiriac C."/>
            <person name="Salcher M."/>
            <person name="Ghai R."/>
            <person name="Kavagutti S V."/>
        </authorList>
    </citation>
    <scope>NUCLEOTIDE SEQUENCE</scope>
</reference>